<organism evidence="2 3">
    <name type="scientific">Eubacterium maltosivorans</name>
    <dbReference type="NCBI Taxonomy" id="2041044"/>
    <lineage>
        <taxon>Bacteria</taxon>
        <taxon>Bacillati</taxon>
        <taxon>Bacillota</taxon>
        <taxon>Clostridia</taxon>
        <taxon>Eubacteriales</taxon>
        <taxon>Eubacteriaceae</taxon>
        <taxon>Eubacterium</taxon>
    </lineage>
</organism>
<dbReference type="KEGG" id="emt:CPZ25_007050"/>
<accession>A0A4P9C6R3</accession>
<evidence type="ECO:0000313" key="3">
    <source>
        <dbReference type="Proteomes" id="UP000218387"/>
    </source>
</evidence>
<name>A0A4P9C6R3_EUBML</name>
<feature type="domain" description="Phage head morphogenesis" evidence="1">
    <location>
        <begin position="192"/>
        <end position="296"/>
    </location>
</feature>
<dbReference type="RefSeq" id="WP_096920697.1">
    <property type="nucleotide sequence ID" value="NZ_CP029487.1"/>
</dbReference>
<proteinExistence type="predicted"/>
<evidence type="ECO:0000313" key="2">
    <source>
        <dbReference type="EMBL" id="QCT71093.1"/>
    </source>
</evidence>
<evidence type="ECO:0000259" key="1">
    <source>
        <dbReference type="Pfam" id="PF04233"/>
    </source>
</evidence>
<protein>
    <recommendedName>
        <fullName evidence="1">Phage head morphogenesis domain-containing protein</fullName>
    </recommendedName>
</protein>
<sequence>MKMDKEVFKKVLKACEAAIKKLDKENKTFIDGTGYAAADKKRLLSAVEAMEQAAAPSLEAQYKAMLKKLETLKKHPIKKYAVSIAKVENEELTDEEKQKKIEELTETIVAFIWVSNQNIGKALSDIAQPLYLAILESAYQEFDGQKKLEAKKRAEEWAKEYREAIAGILNTSTKEMIRDLVYRILRNNLSLEIGKVLDLIKEQIIKLIQGVKRRARTIAQTEAIKAANTARYYAAIIAGMTHKTWHTVGDNKVRDWHRAANGQTVPILGSFTVHDESLRYPGDPKGAVGNIIRCRCWIDYTRGKEKG</sequence>
<dbReference type="Proteomes" id="UP000218387">
    <property type="component" value="Chromosome"/>
</dbReference>
<dbReference type="EMBL" id="CP029487">
    <property type="protein sequence ID" value="QCT71093.1"/>
    <property type="molecule type" value="Genomic_DNA"/>
</dbReference>
<gene>
    <name evidence="2" type="ORF">CPZ25_007050</name>
</gene>
<reference evidence="2 3" key="1">
    <citation type="submission" date="2018-05" db="EMBL/GenBank/DDBJ databases">
        <title>Genome comparison of Eubacterium sp.</title>
        <authorList>
            <person name="Feng Y."/>
            <person name="Sanchez-Andrea I."/>
            <person name="Stams A.J.M."/>
            <person name="De Vos W.M."/>
        </authorList>
    </citation>
    <scope>NUCLEOTIDE SEQUENCE [LARGE SCALE GENOMIC DNA]</scope>
    <source>
        <strain evidence="2 3">YI</strain>
    </source>
</reference>
<keyword evidence="3" id="KW-1185">Reference proteome</keyword>
<dbReference type="InterPro" id="IPR006528">
    <property type="entry name" value="Phage_head_morphogenesis_dom"/>
</dbReference>
<dbReference type="AlphaFoldDB" id="A0A4P9C6R3"/>
<dbReference type="Pfam" id="PF04233">
    <property type="entry name" value="Phage_Mu_F"/>
    <property type="match status" value="1"/>
</dbReference>